<proteinExistence type="inferred from homology"/>
<dbReference type="EMBL" id="CAMPGE010020866">
    <property type="protein sequence ID" value="CAI2379057.1"/>
    <property type="molecule type" value="Genomic_DNA"/>
</dbReference>
<keyword evidence="3 6" id="KW-0175">Coiled coil</keyword>
<dbReference type="AlphaFoldDB" id="A0AAD2D3N3"/>
<evidence type="ECO:0008006" key="11">
    <source>
        <dbReference type="Google" id="ProtNLM"/>
    </source>
</evidence>
<dbReference type="Pfam" id="PF18517">
    <property type="entry name" value="LZ3wCH"/>
    <property type="match status" value="1"/>
</dbReference>
<comment type="similarity">
    <text evidence="2 5">Belongs to the MND1 family.</text>
</comment>
<evidence type="ECO:0000256" key="6">
    <source>
        <dbReference type="SAM" id="Coils"/>
    </source>
</evidence>
<comment type="subcellular location">
    <subcellularLocation>
        <location evidence="1 5">Nucleus</location>
    </subcellularLocation>
</comment>
<evidence type="ECO:0000256" key="2">
    <source>
        <dbReference type="ARBA" id="ARBA00005981"/>
    </source>
</evidence>
<evidence type="ECO:0000256" key="5">
    <source>
        <dbReference type="PIRNR" id="PIRNR026991"/>
    </source>
</evidence>
<dbReference type="InterPro" id="IPR040453">
    <property type="entry name" value="Mnd1_HTH"/>
</dbReference>
<keyword evidence="4 5" id="KW-0539">Nucleus</keyword>
<name>A0AAD2D3N3_EUPCR</name>
<dbReference type="PIRSF" id="PIRSF026991">
    <property type="entry name" value="Mnd1"/>
    <property type="match status" value="1"/>
</dbReference>
<evidence type="ECO:0000259" key="7">
    <source>
        <dbReference type="Pfam" id="PF03962"/>
    </source>
</evidence>
<dbReference type="Proteomes" id="UP001295684">
    <property type="component" value="Unassembled WGS sequence"/>
</dbReference>
<evidence type="ECO:0000259" key="8">
    <source>
        <dbReference type="Pfam" id="PF18517"/>
    </source>
</evidence>
<comment type="function">
    <text evidence="5">Required for proper homologous chromosome pairing and efficient cross-over and intragenic recombination during meiosis.</text>
</comment>
<accession>A0AAD2D3N3</accession>
<reference evidence="9" key="1">
    <citation type="submission" date="2023-07" db="EMBL/GenBank/DDBJ databases">
        <authorList>
            <consortium name="AG Swart"/>
            <person name="Singh M."/>
            <person name="Singh A."/>
            <person name="Seah K."/>
            <person name="Emmerich C."/>
        </authorList>
    </citation>
    <scope>NUCLEOTIDE SEQUENCE</scope>
    <source>
        <strain evidence="9">DP1</strain>
    </source>
</reference>
<dbReference type="GO" id="GO:0003690">
    <property type="term" value="F:double-stranded DNA binding"/>
    <property type="evidence" value="ECO:0007669"/>
    <property type="project" value="InterPro"/>
</dbReference>
<dbReference type="GO" id="GO:0005634">
    <property type="term" value="C:nucleus"/>
    <property type="evidence" value="ECO:0007669"/>
    <property type="project" value="UniProtKB-SubCell"/>
</dbReference>
<dbReference type="Pfam" id="PF03962">
    <property type="entry name" value="Mnd1"/>
    <property type="match status" value="1"/>
</dbReference>
<comment type="caution">
    <text evidence="9">The sequence shown here is derived from an EMBL/GenBank/DDBJ whole genome shotgun (WGS) entry which is preliminary data.</text>
</comment>
<organism evidence="9 10">
    <name type="scientific">Euplotes crassus</name>
    <dbReference type="NCBI Taxonomy" id="5936"/>
    <lineage>
        <taxon>Eukaryota</taxon>
        <taxon>Sar</taxon>
        <taxon>Alveolata</taxon>
        <taxon>Ciliophora</taxon>
        <taxon>Intramacronucleata</taxon>
        <taxon>Spirotrichea</taxon>
        <taxon>Hypotrichia</taxon>
        <taxon>Euplotida</taxon>
        <taxon>Euplotidae</taxon>
        <taxon>Moneuplotes</taxon>
    </lineage>
</organism>
<evidence type="ECO:0000256" key="3">
    <source>
        <dbReference type="ARBA" id="ARBA00023054"/>
    </source>
</evidence>
<evidence type="ECO:0000313" key="10">
    <source>
        <dbReference type="Proteomes" id="UP001295684"/>
    </source>
</evidence>
<feature type="coiled-coil region" evidence="6">
    <location>
        <begin position="85"/>
        <end position="172"/>
    </location>
</feature>
<evidence type="ECO:0000313" key="9">
    <source>
        <dbReference type="EMBL" id="CAI2379057.1"/>
    </source>
</evidence>
<protein>
    <recommendedName>
        <fullName evidence="11">Meiotic nuclear division protein 1 homolog</fullName>
    </recommendedName>
</protein>
<dbReference type="GO" id="GO:0007131">
    <property type="term" value="P:reciprocal meiotic recombination"/>
    <property type="evidence" value="ECO:0007669"/>
    <property type="project" value="InterPro"/>
</dbReference>
<sequence>MGKKKGLSFDEKRQRILQIYYDKKEAFKIQEIEKIGAKKGVTMQTIKDVNKSLADDNLIETDKIGSGSFFWSLPSKGYNLKKNMIDKYLDKIEETKKSIEATTESINAEKVLREDSDQTRDDKKAQLLQLKAQIAEKQNKITLLERTDPKKVKEVQDRAKVAKEAANRWTDNIFEIRSWILKKNPNFSGSDLEKQFPILKDLDNIE</sequence>
<feature type="domain" description="Mnd1 HTH" evidence="7">
    <location>
        <begin position="16"/>
        <end position="74"/>
    </location>
</feature>
<evidence type="ECO:0000256" key="1">
    <source>
        <dbReference type="ARBA" id="ARBA00004123"/>
    </source>
</evidence>
<gene>
    <name evidence="9" type="ORF">ECRASSUSDP1_LOCUS20465</name>
</gene>
<evidence type="ECO:0000256" key="4">
    <source>
        <dbReference type="ARBA" id="ARBA00023242"/>
    </source>
</evidence>
<dbReference type="InterPro" id="IPR040661">
    <property type="entry name" value="LZ3wCH"/>
</dbReference>
<keyword evidence="10" id="KW-1185">Reference proteome</keyword>
<feature type="domain" description="Leucine zipper with capping helix" evidence="8">
    <location>
        <begin position="151"/>
        <end position="205"/>
    </location>
</feature>
<dbReference type="InterPro" id="IPR005647">
    <property type="entry name" value="Mnd1"/>
</dbReference>